<dbReference type="AlphaFoldDB" id="A0A7I4XXV3"/>
<reference evidence="3" key="1">
    <citation type="submission" date="2020-12" db="UniProtKB">
        <authorList>
            <consortium name="WormBaseParasite"/>
        </authorList>
    </citation>
    <scope>IDENTIFICATION</scope>
    <source>
        <strain evidence="3">MHco3</strain>
    </source>
</reference>
<dbReference type="Proteomes" id="UP000025227">
    <property type="component" value="Unplaced"/>
</dbReference>
<organism evidence="2 3">
    <name type="scientific">Haemonchus contortus</name>
    <name type="common">Barber pole worm</name>
    <dbReference type="NCBI Taxonomy" id="6289"/>
    <lineage>
        <taxon>Eukaryota</taxon>
        <taxon>Metazoa</taxon>
        <taxon>Ecdysozoa</taxon>
        <taxon>Nematoda</taxon>
        <taxon>Chromadorea</taxon>
        <taxon>Rhabditida</taxon>
        <taxon>Rhabditina</taxon>
        <taxon>Rhabditomorpha</taxon>
        <taxon>Strongyloidea</taxon>
        <taxon>Trichostrongylidae</taxon>
        <taxon>Haemonchus</taxon>
    </lineage>
</organism>
<name>A0A7I4XXV3_HAECO</name>
<sequence length="111" mass="12932">MQILIGWESSAWRLRIPKRSILHTLRYRLIASTSVTGAAFLAFLLRGFIRFHFVFARFASQQFLIVCYSELLKFRYCTMWLIFRSICIGNFDSTSHLTECPASKSHKCSSQ</sequence>
<keyword evidence="2" id="KW-1185">Reference proteome</keyword>
<keyword evidence="1" id="KW-0812">Transmembrane</keyword>
<feature type="transmembrane region" description="Helical" evidence="1">
    <location>
        <begin position="25"/>
        <end position="45"/>
    </location>
</feature>
<proteinExistence type="predicted"/>
<keyword evidence="1" id="KW-0472">Membrane</keyword>
<accession>A0A7I4XXV3</accession>
<dbReference type="WBParaSite" id="HCON_00018550-00001">
    <property type="protein sequence ID" value="HCON_00018550-00001"/>
    <property type="gene ID" value="HCON_00018550"/>
</dbReference>
<keyword evidence="1" id="KW-1133">Transmembrane helix</keyword>
<evidence type="ECO:0000313" key="3">
    <source>
        <dbReference type="WBParaSite" id="HCON_00018550-00001"/>
    </source>
</evidence>
<evidence type="ECO:0000313" key="2">
    <source>
        <dbReference type="Proteomes" id="UP000025227"/>
    </source>
</evidence>
<evidence type="ECO:0000256" key="1">
    <source>
        <dbReference type="SAM" id="Phobius"/>
    </source>
</evidence>
<protein>
    <submittedName>
        <fullName evidence="3">Uncharacterized protein</fullName>
    </submittedName>
</protein>